<feature type="compositionally biased region" description="Acidic residues" evidence="1">
    <location>
        <begin position="298"/>
        <end position="314"/>
    </location>
</feature>
<protein>
    <submittedName>
        <fullName evidence="2">RRM domain-containing protein</fullName>
    </submittedName>
</protein>
<evidence type="ECO:0000313" key="2">
    <source>
        <dbReference type="EMBL" id="KAF7302119.1"/>
    </source>
</evidence>
<name>A0A8H6SMM2_9AGAR</name>
<dbReference type="Proteomes" id="UP000636479">
    <property type="component" value="Unassembled WGS sequence"/>
</dbReference>
<sequence length="399" mass="46242">MRAFNALARGRLDFSKLRSISLGGGEDFNMFQNLRDLRSVVLDSIWLDHIQPVIPWAQLTHLTAKGFTFRGFLDIMNMTSTVNLRQISFDLEPRESDLYPWRRSPDTDEEFMDAPEERITRENLTELAVYEGRVKYSHALQHLRAPLLKTLTVGVSSGWGGLEPEPDDEPQDLEHFVPDPDVLEPYMLNDFFRSSGTTHLQKLVLLSAWRHSSWPDHRDDDPFYDLRITELIVGGGVVRKFAEPFLLLLPQPRFLPCLRRLEIRCHERDNDEWQNPYYVNNEDDENRDEVDDDTVLPYEDHDEQDSEDELEDDATGGWPQGEWNFPSVLWSAGHAILRRNAASGRYRDLTRIQIFKLLSDGKNPKMYQVDEERLQHIKRLQASGVVVVAGSEDNKHTVI</sequence>
<proteinExistence type="predicted"/>
<organism evidence="2 3">
    <name type="scientific">Mycena indigotica</name>
    <dbReference type="NCBI Taxonomy" id="2126181"/>
    <lineage>
        <taxon>Eukaryota</taxon>
        <taxon>Fungi</taxon>
        <taxon>Dikarya</taxon>
        <taxon>Basidiomycota</taxon>
        <taxon>Agaricomycotina</taxon>
        <taxon>Agaricomycetes</taxon>
        <taxon>Agaricomycetidae</taxon>
        <taxon>Agaricales</taxon>
        <taxon>Marasmiineae</taxon>
        <taxon>Mycenaceae</taxon>
        <taxon>Mycena</taxon>
    </lineage>
</organism>
<dbReference type="GeneID" id="59346991"/>
<accession>A0A8H6SMM2</accession>
<evidence type="ECO:0000313" key="3">
    <source>
        <dbReference type="Proteomes" id="UP000636479"/>
    </source>
</evidence>
<keyword evidence="3" id="KW-1185">Reference proteome</keyword>
<comment type="caution">
    <text evidence="2">The sequence shown here is derived from an EMBL/GenBank/DDBJ whole genome shotgun (WGS) entry which is preliminary data.</text>
</comment>
<dbReference type="RefSeq" id="XP_037220119.1">
    <property type="nucleotide sequence ID" value="XM_037364475.1"/>
</dbReference>
<feature type="region of interest" description="Disordered" evidence="1">
    <location>
        <begin position="298"/>
        <end position="317"/>
    </location>
</feature>
<dbReference type="EMBL" id="JACAZF010000006">
    <property type="protein sequence ID" value="KAF7302119.1"/>
    <property type="molecule type" value="Genomic_DNA"/>
</dbReference>
<reference evidence="2" key="1">
    <citation type="submission" date="2020-05" db="EMBL/GenBank/DDBJ databases">
        <title>Mycena genomes resolve the evolution of fungal bioluminescence.</title>
        <authorList>
            <person name="Tsai I.J."/>
        </authorList>
    </citation>
    <scope>NUCLEOTIDE SEQUENCE</scope>
    <source>
        <strain evidence="2">171206Taipei</strain>
    </source>
</reference>
<gene>
    <name evidence="2" type="ORF">MIND_00778700</name>
</gene>
<dbReference type="AlphaFoldDB" id="A0A8H6SMM2"/>
<evidence type="ECO:0000256" key="1">
    <source>
        <dbReference type="SAM" id="MobiDB-lite"/>
    </source>
</evidence>